<dbReference type="Proteomes" id="UP000233556">
    <property type="component" value="Unassembled WGS sequence"/>
</dbReference>
<accession>A0A2I0TJF4</accession>
<dbReference type="OrthoDB" id="9397175at2759"/>
<feature type="domain" description="MROH2B-like HEAT-repeats" evidence="2">
    <location>
        <begin position="56"/>
        <end position="189"/>
    </location>
</feature>
<name>A0A2I0TJF4_LIMLA</name>
<feature type="domain" description="Maestro-like HEAT-repeats" evidence="1">
    <location>
        <begin position="258"/>
        <end position="472"/>
    </location>
</feature>
<dbReference type="EMBL" id="KZ509595">
    <property type="protein sequence ID" value="PKU33916.1"/>
    <property type="molecule type" value="Genomic_DNA"/>
</dbReference>
<evidence type="ECO:0000313" key="3">
    <source>
        <dbReference type="EMBL" id="PKU33916.1"/>
    </source>
</evidence>
<reference evidence="4" key="1">
    <citation type="submission" date="2017-11" db="EMBL/GenBank/DDBJ databases">
        <authorList>
            <person name="Lima N.C."/>
            <person name="Parody-Merino A.M."/>
            <person name="Battley P.F."/>
            <person name="Fidler A.E."/>
            <person name="Prosdocimi F."/>
        </authorList>
    </citation>
    <scope>NUCLEOTIDE SEQUENCE [LARGE SCALE GENOMIC DNA]</scope>
</reference>
<keyword evidence="4" id="KW-1185">Reference proteome</keyword>
<dbReference type="PANTHER" id="PTHR23120">
    <property type="entry name" value="MAESTRO-RELATED HEAT DOMAIN-CONTAINING"/>
    <property type="match status" value="1"/>
</dbReference>
<sequence length="547" mass="62812">MAERPPSRPRVAWEKVVTPRERRPPLEPYEVTMVQPLQTDNEWLCVYREEQETVDFIQAFVSSPEENEDQKIEFLDSICMLCRTANRHVLSQGLDAFCYTYDLAENIKVLLQKEPRDQLSTEVRWKAMLAIARLSSVESVPEGKEESLLEACFSRVFFLPPRAEMRGLTLELYIWTLDAMDNMLETLVLNCSVPRVTELVQNIFQMLLNFTNSETVVARVRALETIRTLSNLLAKNPSLEAWDRFGRDMYGPVCYGDLQIPILGQLLGRLLLFYSSKEETSFPAHDALLALSRLIHNQKSRSAAKGKAQELHWKPDRPSILYQPTTRDFVMEFAEHLRCWEITDVVLAAIEAMRDSSIFDKEAARSVLDLFMRYPSSWLADVPKIMSCIHENLEHINMESARQSVASLLRTLTDQDPTKVVLNLLKLSPPGDRILQDIPEEQGPSSHQTSPIHNGTAMWEVMLSIPQTLEKIFEELLRQIRRRKSHSLVESTIENAYITHLALMASTEFQSEDCGNTYQRHSSLMTASLLLRRLIPLSERPDMTSRS</sequence>
<dbReference type="GO" id="GO:0005737">
    <property type="term" value="C:cytoplasm"/>
    <property type="evidence" value="ECO:0007669"/>
    <property type="project" value="TreeGrafter"/>
</dbReference>
<dbReference type="Pfam" id="PF23210">
    <property type="entry name" value="HEAT_Maestro_2"/>
    <property type="match status" value="1"/>
</dbReference>
<organism evidence="3 4">
    <name type="scientific">Limosa lapponica baueri</name>
    <dbReference type="NCBI Taxonomy" id="1758121"/>
    <lineage>
        <taxon>Eukaryota</taxon>
        <taxon>Metazoa</taxon>
        <taxon>Chordata</taxon>
        <taxon>Craniata</taxon>
        <taxon>Vertebrata</taxon>
        <taxon>Euteleostomi</taxon>
        <taxon>Archelosauria</taxon>
        <taxon>Archosauria</taxon>
        <taxon>Dinosauria</taxon>
        <taxon>Saurischia</taxon>
        <taxon>Theropoda</taxon>
        <taxon>Coelurosauria</taxon>
        <taxon>Aves</taxon>
        <taxon>Neognathae</taxon>
        <taxon>Neoaves</taxon>
        <taxon>Charadriiformes</taxon>
        <taxon>Scolopacidae</taxon>
        <taxon>Limosa</taxon>
    </lineage>
</organism>
<reference evidence="4" key="2">
    <citation type="submission" date="2017-12" db="EMBL/GenBank/DDBJ databases">
        <title>Genome sequence of the Bar-tailed Godwit (Limosa lapponica baueri).</title>
        <authorList>
            <person name="Lima N.C.B."/>
            <person name="Parody-Merino A.M."/>
            <person name="Battley P.F."/>
            <person name="Fidler A.E."/>
            <person name="Prosdocimi F."/>
        </authorList>
    </citation>
    <scope>NUCLEOTIDE SEQUENCE [LARGE SCALE GENOMIC DNA]</scope>
</reference>
<protein>
    <submittedName>
        <fullName evidence="3">Protein mroh8</fullName>
    </submittedName>
</protein>
<dbReference type="SUPFAM" id="SSF48371">
    <property type="entry name" value="ARM repeat"/>
    <property type="match status" value="1"/>
</dbReference>
<dbReference type="AlphaFoldDB" id="A0A2I0TJF4"/>
<proteinExistence type="predicted"/>
<gene>
    <name evidence="3" type="ORF">llap_15782</name>
</gene>
<dbReference type="Pfam" id="PF21047">
    <property type="entry name" value="HEAT_Maestro"/>
    <property type="match status" value="1"/>
</dbReference>
<evidence type="ECO:0000259" key="2">
    <source>
        <dbReference type="Pfam" id="PF23210"/>
    </source>
</evidence>
<dbReference type="InterPro" id="IPR055408">
    <property type="entry name" value="HEAT_MROH2B-like"/>
</dbReference>
<evidence type="ECO:0000259" key="1">
    <source>
        <dbReference type="Pfam" id="PF21047"/>
    </source>
</evidence>
<evidence type="ECO:0000313" key="4">
    <source>
        <dbReference type="Proteomes" id="UP000233556"/>
    </source>
</evidence>
<dbReference type="InterPro" id="IPR016024">
    <property type="entry name" value="ARM-type_fold"/>
</dbReference>
<dbReference type="InterPro" id="IPR048465">
    <property type="entry name" value="Maestro-like_HEAT"/>
</dbReference>
<dbReference type="InterPro" id="IPR045206">
    <property type="entry name" value="Maestro_heat-like_prot"/>
</dbReference>
<dbReference type="PANTHER" id="PTHR23120:SF42">
    <property type="entry name" value="MAESTRO HEAT-LIKE REPEAT FAMILY MEMBER 3"/>
    <property type="match status" value="1"/>
</dbReference>